<keyword evidence="2" id="KW-1185">Reference proteome</keyword>
<dbReference type="AlphaFoldDB" id="A0A0G4EJ98"/>
<accession>A0A0G4EJ98</accession>
<evidence type="ECO:0000313" key="2">
    <source>
        <dbReference type="Proteomes" id="UP000041254"/>
    </source>
</evidence>
<proteinExistence type="predicted"/>
<dbReference type="InParanoid" id="A0A0G4EJ98"/>
<dbReference type="Proteomes" id="UP000041254">
    <property type="component" value="Unassembled WGS sequence"/>
</dbReference>
<organism evidence="1 2">
    <name type="scientific">Vitrella brassicaformis (strain CCMP3155)</name>
    <dbReference type="NCBI Taxonomy" id="1169540"/>
    <lineage>
        <taxon>Eukaryota</taxon>
        <taxon>Sar</taxon>
        <taxon>Alveolata</taxon>
        <taxon>Colpodellida</taxon>
        <taxon>Vitrellaceae</taxon>
        <taxon>Vitrella</taxon>
    </lineage>
</organism>
<sequence length="138" mass="15122">MPVTQMLRLRAGEATGVPGLAILLPVDDRKTAKQYIQELNQALRVTVKHLTRNGEIVDETEIITSTSKDSDVFALVAEPWPTPVSSPGAPTLPSTTDNMAIQALGTMLAVSRSMKHKKEVTDSAQERRMVFACIRLHI</sequence>
<dbReference type="EMBL" id="CDMY01000242">
    <property type="protein sequence ID" value="CEL95990.1"/>
    <property type="molecule type" value="Genomic_DNA"/>
</dbReference>
<name>A0A0G4EJ98_VITBC</name>
<dbReference type="VEuPathDB" id="CryptoDB:Vbra_7486"/>
<reference evidence="1 2" key="1">
    <citation type="submission" date="2014-11" db="EMBL/GenBank/DDBJ databases">
        <authorList>
            <person name="Zhu J."/>
            <person name="Qi W."/>
            <person name="Song R."/>
        </authorList>
    </citation>
    <scope>NUCLEOTIDE SEQUENCE [LARGE SCALE GENOMIC DNA]</scope>
</reference>
<gene>
    <name evidence="1" type="ORF">Vbra_7486</name>
</gene>
<evidence type="ECO:0000313" key="1">
    <source>
        <dbReference type="EMBL" id="CEL95990.1"/>
    </source>
</evidence>
<protein>
    <submittedName>
        <fullName evidence="1">Uncharacterized protein</fullName>
    </submittedName>
</protein>